<evidence type="ECO:0000259" key="4">
    <source>
        <dbReference type="PROSITE" id="PS51352"/>
    </source>
</evidence>
<evidence type="ECO:0000256" key="1">
    <source>
        <dbReference type="ARBA" id="ARBA00023157"/>
    </source>
</evidence>
<feature type="compositionally biased region" description="Low complexity" evidence="2">
    <location>
        <begin position="556"/>
        <end position="581"/>
    </location>
</feature>
<keyword evidence="1" id="KW-1015">Disulfide bond</keyword>
<name>A0A7S3EL35_9RHOD</name>
<dbReference type="InterPro" id="IPR003903">
    <property type="entry name" value="UIM_dom"/>
</dbReference>
<accession>A0A7S3EL35</accession>
<dbReference type="SMART" id="SM00213">
    <property type="entry name" value="UBQ"/>
    <property type="match status" value="2"/>
</dbReference>
<feature type="domain" description="Ubiquitin-like" evidence="3">
    <location>
        <begin position="315"/>
        <end position="389"/>
    </location>
</feature>
<feature type="compositionally biased region" description="Low complexity" evidence="2">
    <location>
        <begin position="413"/>
        <end position="434"/>
    </location>
</feature>
<dbReference type="CDD" id="cd09212">
    <property type="entry name" value="PUB"/>
    <property type="match status" value="1"/>
</dbReference>
<sequence>MSVFSQREKQVVELHQAVLQVEASVKVQDGETSKKKVEEIDEGTEKLKIAVAGYQKKVAVGKSDPNKKIYGSAMEDRIEKMDKSLKDLEEKLMTVKEDLAVVLEREAVEKAKLEKEENERWVKQENEEKMRREQEELAEQKRKADEEERIRIESEKKKLALEAKLKAKKEKEKRRLEESAKDTLEADKGKAEGNSVQSTIKLKISGHAGEAVLSADYGPVPTTCSVLSVKEAIVNTGVPMWGPVETQRLIYKGHFLENDRSLESYGLSGEDTLYFVRLPDGYVGSEFKGAPKEAMEDVVQGSEEGVSEQVPEGMIRVSLKNRSSTVSYSVEPRWTVAKVKELVHEREGSSPDDLSLVFQGKVLKNGDVLESCGIKNESVIYSMDKQRTSQTAKAASAVPMDTDTTPKSTAPISSSDAVQSAQASSAPAAPTVRRVPPPSGTIHEVTSGKEEFEEILKDCGATRLCLVDFNASWCGPCRAIAPKLQRLAEENPDISFVSIDSEASAQNMSLFRDLRITSMPTFWFYVNGRQIMSVVGAREASLVHGIQQYRQASGVPAPTASSAPSAPAASSAPSASSASSAPGNMTANVMASLQKLKSSCSEADFITAVRTISTYLSKIVTNQENEKFRKIRMKNPAFEARVNRHPGGIDCLLAFGFKRQTVEGEDYLIMSEADAKRGELRQVNQDLQAAFHPVLSAREGADSNTTGSVPVPSQEAPAASENNQSNSEEDEQRLLEEAIRLSLQEDEERENSRDQGGSS</sequence>
<feature type="compositionally biased region" description="Basic and acidic residues" evidence="2">
    <location>
        <begin position="170"/>
        <end position="191"/>
    </location>
</feature>
<reference evidence="5" key="1">
    <citation type="submission" date="2021-01" db="EMBL/GenBank/DDBJ databases">
        <authorList>
            <person name="Corre E."/>
            <person name="Pelletier E."/>
            <person name="Niang G."/>
            <person name="Scheremetjew M."/>
            <person name="Finn R."/>
            <person name="Kale V."/>
            <person name="Holt S."/>
            <person name="Cochrane G."/>
            <person name="Meng A."/>
            <person name="Brown T."/>
            <person name="Cohen L."/>
        </authorList>
    </citation>
    <scope>NUCLEOTIDE SEQUENCE</scope>
    <source>
        <strain evidence="5">CCMP 769</strain>
    </source>
</reference>
<dbReference type="Pfam" id="PF00085">
    <property type="entry name" value="Thioredoxin"/>
    <property type="match status" value="1"/>
</dbReference>
<dbReference type="InterPro" id="IPR018997">
    <property type="entry name" value="PUB_domain"/>
</dbReference>
<dbReference type="PROSITE" id="PS50053">
    <property type="entry name" value="UBIQUITIN_2"/>
    <property type="match status" value="2"/>
</dbReference>
<feature type="region of interest" description="Disordered" evidence="2">
    <location>
        <begin position="391"/>
        <end position="439"/>
    </location>
</feature>
<dbReference type="AlphaFoldDB" id="A0A7S3EL35"/>
<dbReference type="InterPro" id="IPR029071">
    <property type="entry name" value="Ubiquitin-like_domsf"/>
</dbReference>
<dbReference type="Pfam" id="PF09409">
    <property type="entry name" value="PUB"/>
    <property type="match status" value="1"/>
</dbReference>
<dbReference type="SUPFAM" id="SSF143503">
    <property type="entry name" value="PUG domain-like"/>
    <property type="match status" value="1"/>
</dbReference>
<organism evidence="5">
    <name type="scientific">Rhodosorus marinus</name>
    <dbReference type="NCBI Taxonomy" id="101924"/>
    <lineage>
        <taxon>Eukaryota</taxon>
        <taxon>Rhodophyta</taxon>
        <taxon>Stylonematophyceae</taxon>
        <taxon>Stylonematales</taxon>
        <taxon>Stylonemataceae</taxon>
        <taxon>Rhodosorus</taxon>
    </lineage>
</organism>
<feature type="region of interest" description="Disordered" evidence="2">
    <location>
        <begin position="555"/>
        <end position="581"/>
    </location>
</feature>
<dbReference type="CDD" id="cd17039">
    <property type="entry name" value="Ubl_ubiquitin_like"/>
    <property type="match status" value="2"/>
</dbReference>
<evidence type="ECO:0008006" key="6">
    <source>
        <dbReference type="Google" id="ProtNLM"/>
    </source>
</evidence>
<dbReference type="Gene3D" id="3.10.20.90">
    <property type="entry name" value="Phosphatidylinositol 3-kinase Catalytic Subunit, Chain A, domain 1"/>
    <property type="match status" value="2"/>
</dbReference>
<dbReference type="InterPro" id="IPR000626">
    <property type="entry name" value="Ubiquitin-like_dom"/>
</dbReference>
<feature type="region of interest" description="Disordered" evidence="2">
    <location>
        <begin position="170"/>
        <end position="192"/>
    </location>
</feature>
<dbReference type="PROSITE" id="PS50330">
    <property type="entry name" value="UIM"/>
    <property type="match status" value="1"/>
</dbReference>
<feature type="region of interest" description="Disordered" evidence="2">
    <location>
        <begin position="126"/>
        <end position="148"/>
    </location>
</feature>
<dbReference type="Pfam" id="PF00240">
    <property type="entry name" value="ubiquitin"/>
    <property type="match status" value="2"/>
</dbReference>
<dbReference type="InterPro" id="IPR036339">
    <property type="entry name" value="PUB-like_dom_sf"/>
</dbReference>
<dbReference type="PANTHER" id="PTHR46115">
    <property type="entry name" value="THIOREDOXIN-LIKE PROTEIN 1"/>
    <property type="match status" value="1"/>
</dbReference>
<dbReference type="EMBL" id="HBHW01038453">
    <property type="protein sequence ID" value="CAE0061384.1"/>
    <property type="molecule type" value="Transcribed_RNA"/>
</dbReference>
<dbReference type="SMART" id="SM00580">
    <property type="entry name" value="PUG"/>
    <property type="match status" value="1"/>
</dbReference>
<dbReference type="InterPro" id="IPR036249">
    <property type="entry name" value="Thioredoxin-like_sf"/>
</dbReference>
<evidence type="ECO:0000259" key="3">
    <source>
        <dbReference type="PROSITE" id="PS50053"/>
    </source>
</evidence>
<dbReference type="InterPro" id="IPR013766">
    <property type="entry name" value="Thioredoxin_domain"/>
</dbReference>
<feature type="compositionally biased region" description="Polar residues" evidence="2">
    <location>
        <begin position="402"/>
        <end position="412"/>
    </location>
</feature>
<protein>
    <recommendedName>
        <fullName evidence="6">Ubiquitin-like domain-containing protein</fullName>
    </recommendedName>
</protein>
<dbReference type="SUPFAM" id="SSF54236">
    <property type="entry name" value="Ubiquitin-like"/>
    <property type="match status" value="2"/>
</dbReference>
<evidence type="ECO:0000256" key="2">
    <source>
        <dbReference type="SAM" id="MobiDB-lite"/>
    </source>
</evidence>
<evidence type="ECO:0000313" key="5">
    <source>
        <dbReference type="EMBL" id="CAE0061384.1"/>
    </source>
</evidence>
<feature type="domain" description="Thioredoxin" evidence="4">
    <location>
        <begin position="423"/>
        <end position="554"/>
    </location>
</feature>
<dbReference type="CDD" id="cd02947">
    <property type="entry name" value="TRX_family"/>
    <property type="match status" value="1"/>
</dbReference>
<dbReference type="Gene3D" id="3.40.30.10">
    <property type="entry name" value="Glutaredoxin"/>
    <property type="match status" value="1"/>
</dbReference>
<dbReference type="SUPFAM" id="SSF52833">
    <property type="entry name" value="Thioredoxin-like"/>
    <property type="match status" value="1"/>
</dbReference>
<feature type="domain" description="Ubiquitin-like" evidence="3">
    <location>
        <begin position="225"/>
        <end position="276"/>
    </location>
</feature>
<feature type="compositionally biased region" description="Low complexity" evidence="2">
    <location>
        <begin position="715"/>
        <end position="726"/>
    </location>
</feature>
<feature type="region of interest" description="Disordered" evidence="2">
    <location>
        <begin position="697"/>
        <end position="759"/>
    </location>
</feature>
<dbReference type="Gene3D" id="1.20.58.2190">
    <property type="match status" value="1"/>
</dbReference>
<gene>
    <name evidence="5" type="ORF">RMAR00112_LOCUS29453</name>
</gene>
<dbReference type="PROSITE" id="PS51352">
    <property type="entry name" value="THIOREDOXIN_2"/>
    <property type="match status" value="1"/>
</dbReference>
<proteinExistence type="predicted"/>